<dbReference type="OrthoDB" id="527248at2759"/>
<evidence type="ECO:0000256" key="5">
    <source>
        <dbReference type="SAM" id="Phobius"/>
    </source>
</evidence>
<dbReference type="EMBL" id="JAEHOE010000086">
    <property type="protein sequence ID" value="KAG2488233.1"/>
    <property type="molecule type" value="Genomic_DNA"/>
</dbReference>
<gene>
    <name evidence="6" type="ORF">HYH03_013223</name>
    <name evidence="7" type="ORF">HYH03_013226</name>
</gene>
<keyword evidence="8" id="KW-1185">Reference proteome</keyword>
<dbReference type="Proteomes" id="UP000612055">
    <property type="component" value="Unassembled WGS sequence"/>
</dbReference>
<keyword evidence="3 5" id="KW-1133">Transmembrane helix</keyword>
<dbReference type="InterPro" id="IPR023352">
    <property type="entry name" value="MAPEG-like_dom_sf"/>
</dbReference>
<evidence type="ECO:0000256" key="2">
    <source>
        <dbReference type="ARBA" id="ARBA00022692"/>
    </source>
</evidence>
<dbReference type="EMBL" id="JAEHOE010000086">
    <property type="protein sequence ID" value="KAG2488230.1"/>
    <property type="molecule type" value="Genomic_DNA"/>
</dbReference>
<sequence length="146" mass="15646">MSLGDAPYTTVAAGGLSIVYALLQTRVALYRIDTGIKFNSVTADGKPDEYLTAIQRVGQNFGEYTPTGLLLMLLLETNSPLPKKLVAAYGAALAVSRLTHAYALNNAYNPKMNHIPFRKFGFLSTAGLLVSAGAYLVYSGAKALRK</sequence>
<dbReference type="GO" id="GO:0016020">
    <property type="term" value="C:membrane"/>
    <property type="evidence" value="ECO:0007669"/>
    <property type="project" value="UniProtKB-SubCell"/>
</dbReference>
<dbReference type="AlphaFoldDB" id="A0A836BTD7"/>
<protein>
    <submittedName>
        <fullName evidence="6">Uncharacterized protein</fullName>
    </submittedName>
</protein>
<evidence type="ECO:0000256" key="1">
    <source>
        <dbReference type="ARBA" id="ARBA00004370"/>
    </source>
</evidence>
<comment type="caution">
    <text evidence="6">The sequence shown here is derived from an EMBL/GenBank/DDBJ whole genome shotgun (WGS) entry which is preliminary data.</text>
</comment>
<feature type="transmembrane region" description="Helical" evidence="5">
    <location>
        <begin position="120"/>
        <end position="138"/>
    </location>
</feature>
<proteinExistence type="predicted"/>
<evidence type="ECO:0000313" key="7">
    <source>
        <dbReference type="EMBL" id="KAG2488233.1"/>
    </source>
</evidence>
<dbReference type="PANTHER" id="PTHR35814">
    <property type="match status" value="1"/>
</dbReference>
<dbReference type="Pfam" id="PF01124">
    <property type="entry name" value="MAPEG"/>
    <property type="match status" value="1"/>
</dbReference>
<accession>A0A836BTD7</accession>
<feature type="transmembrane region" description="Helical" evidence="5">
    <location>
        <begin position="6"/>
        <end position="23"/>
    </location>
</feature>
<evidence type="ECO:0000256" key="3">
    <source>
        <dbReference type="ARBA" id="ARBA00022989"/>
    </source>
</evidence>
<evidence type="ECO:0000256" key="4">
    <source>
        <dbReference type="ARBA" id="ARBA00023136"/>
    </source>
</evidence>
<reference evidence="6" key="1">
    <citation type="journal article" date="2020" name="bioRxiv">
        <title>Comparative genomics of Chlamydomonas.</title>
        <authorList>
            <person name="Craig R.J."/>
            <person name="Hasan A.R."/>
            <person name="Ness R.W."/>
            <person name="Keightley P.D."/>
        </authorList>
    </citation>
    <scope>NUCLEOTIDE SEQUENCE</scope>
    <source>
        <strain evidence="6">CCAP 11/70</strain>
    </source>
</reference>
<dbReference type="SUPFAM" id="SSF161084">
    <property type="entry name" value="MAPEG domain-like"/>
    <property type="match status" value="1"/>
</dbReference>
<name>A0A836BTD7_9CHLO</name>
<keyword evidence="4 5" id="KW-0472">Membrane</keyword>
<dbReference type="PANTHER" id="PTHR35814:SF1">
    <property type="entry name" value="GLUTATHIONE S-TRANSFERASE-RELATED"/>
    <property type="match status" value="1"/>
</dbReference>
<organism evidence="6 8">
    <name type="scientific">Edaphochlamys debaryana</name>
    <dbReference type="NCBI Taxonomy" id="47281"/>
    <lineage>
        <taxon>Eukaryota</taxon>
        <taxon>Viridiplantae</taxon>
        <taxon>Chlorophyta</taxon>
        <taxon>core chlorophytes</taxon>
        <taxon>Chlorophyceae</taxon>
        <taxon>CS clade</taxon>
        <taxon>Chlamydomonadales</taxon>
        <taxon>Chlamydomonadales incertae sedis</taxon>
        <taxon>Edaphochlamys</taxon>
    </lineage>
</organism>
<evidence type="ECO:0000313" key="6">
    <source>
        <dbReference type="EMBL" id="KAG2488230.1"/>
    </source>
</evidence>
<dbReference type="Gene3D" id="1.20.120.550">
    <property type="entry name" value="Membrane associated eicosanoid/glutathione metabolism-like domain"/>
    <property type="match status" value="1"/>
</dbReference>
<keyword evidence="2 5" id="KW-0812">Transmembrane</keyword>
<comment type="subcellular location">
    <subcellularLocation>
        <location evidence="1">Membrane</location>
    </subcellularLocation>
</comment>
<dbReference type="InterPro" id="IPR001129">
    <property type="entry name" value="Membr-assoc_MAPEG"/>
</dbReference>
<evidence type="ECO:0000313" key="8">
    <source>
        <dbReference type="Proteomes" id="UP000612055"/>
    </source>
</evidence>